<dbReference type="AlphaFoldDB" id="A0A067P3R8"/>
<dbReference type="PIRSF" id="PIRSF000097">
    <property type="entry name" value="AKR"/>
    <property type="match status" value="1"/>
</dbReference>
<gene>
    <name evidence="8" type="ORF">JAAARDRAFT_42791</name>
</gene>
<dbReference type="HOGENOM" id="CLU_023205_0_0_1"/>
<feature type="domain" description="NADP-dependent oxidoreductase" evidence="7">
    <location>
        <begin position="34"/>
        <end position="275"/>
    </location>
</feature>
<dbReference type="Gene3D" id="3.20.20.100">
    <property type="entry name" value="NADP-dependent oxidoreductase domain"/>
    <property type="match status" value="1"/>
</dbReference>
<sequence length="314" mass="35102">MTTFPSFRLNNGVDIPALGIGCWMGYVPPPDGGDEITQMVEHALKIGYRHVDTAFNYGNEVQVGRGIRNSGVPRSELFVTTKLTSEHHGMVQEALQISLTNLGLEYIDLYLMHWPQTLTEDGKALQPDEHPNFIDTWKEMEKLLPTGRVRAIGVSNFSPKNLDILLPAITIVPAVNQVEMHPMLPQIELFEYCKRKSILLTAYSPLGKHKPAIAEHPSLLSITKEKGCTTAQVLLSWLVNQGVAVVPKSVHKERIEENLSFIDLSEPDLKALSEIHKAPGMHRSVCGFHGNGRMCFGWTYEQLGWPMKEGGIIW</sequence>
<protein>
    <recommendedName>
        <fullName evidence="7">NADP-dependent oxidoreductase domain-containing protein</fullName>
    </recommendedName>
</protein>
<evidence type="ECO:0000313" key="8">
    <source>
        <dbReference type="EMBL" id="KDQ49553.1"/>
    </source>
</evidence>
<organism evidence="8 9">
    <name type="scientific">Jaapia argillacea MUCL 33604</name>
    <dbReference type="NCBI Taxonomy" id="933084"/>
    <lineage>
        <taxon>Eukaryota</taxon>
        <taxon>Fungi</taxon>
        <taxon>Dikarya</taxon>
        <taxon>Basidiomycota</taxon>
        <taxon>Agaricomycotina</taxon>
        <taxon>Agaricomycetes</taxon>
        <taxon>Agaricomycetidae</taxon>
        <taxon>Jaapiales</taxon>
        <taxon>Jaapiaceae</taxon>
        <taxon>Jaapia</taxon>
    </lineage>
</organism>
<keyword evidence="3" id="KW-0560">Oxidoreductase</keyword>
<feature type="site" description="Lowers pKa of active site Tyr" evidence="6">
    <location>
        <position position="82"/>
    </location>
</feature>
<keyword evidence="2" id="KW-0521">NADP</keyword>
<evidence type="ECO:0000256" key="1">
    <source>
        <dbReference type="ARBA" id="ARBA00007905"/>
    </source>
</evidence>
<evidence type="ECO:0000313" key="9">
    <source>
        <dbReference type="Proteomes" id="UP000027265"/>
    </source>
</evidence>
<dbReference type="OrthoDB" id="5945798at2759"/>
<feature type="binding site" evidence="5">
    <location>
        <position position="113"/>
    </location>
    <ligand>
        <name>substrate</name>
    </ligand>
</feature>
<dbReference type="InterPro" id="IPR018170">
    <property type="entry name" value="Aldo/ket_reductase_CS"/>
</dbReference>
<dbReference type="PROSITE" id="PS00063">
    <property type="entry name" value="ALDOKETO_REDUCTASE_3"/>
    <property type="match status" value="1"/>
</dbReference>
<dbReference type="FunFam" id="3.20.20.100:FF:000002">
    <property type="entry name" value="2,5-diketo-D-gluconic acid reductase A"/>
    <property type="match status" value="1"/>
</dbReference>
<proteinExistence type="inferred from homology"/>
<dbReference type="Pfam" id="PF00248">
    <property type="entry name" value="Aldo_ket_red"/>
    <property type="match status" value="1"/>
</dbReference>
<dbReference type="GO" id="GO:0016616">
    <property type="term" value="F:oxidoreductase activity, acting on the CH-OH group of donors, NAD or NADP as acceptor"/>
    <property type="evidence" value="ECO:0007669"/>
    <property type="project" value="UniProtKB-ARBA"/>
</dbReference>
<dbReference type="CDD" id="cd19071">
    <property type="entry name" value="AKR_AKR1-5-like"/>
    <property type="match status" value="1"/>
</dbReference>
<dbReference type="InterPro" id="IPR036812">
    <property type="entry name" value="NAD(P)_OxRdtase_dom_sf"/>
</dbReference>
<evidence type="ECO:0000256" key="2">
    <source>
        <dbReference type="ARBA" id="ARBA00022857"/>
    </source>
</evidence>
<evidence type="ECO:0000256" key="5">
    <source>
        <dbReference type="PIRSR" id="PIRSR000097-2"/>
    </source>
</evidence>
<comment type="similarity">
    <text evidence="1">Belongs to the aldo/keto reductase family.</text>
</comment>
<dbReference type="InParanoid" id="A0A067P3R8"/>
<accession>A0A067P3R8</accession>
<evidence type="ECO:0000259" key="7">
    <source>
        <dbReference type="Pfam" id="PF00248"/>
    </source>
</evidence>
<evidence type="ECO:0000256" key="4">
    <source>
        <dbReference type="PIRSR" id="PIRSR000097-1"/>
    </source>
</evidence>
<dbReference type="EMBL" id="KL197781">
    <property type="protein sequence ID" value="KDQ49553.1"/>
    <property type="molecule type" value="Genomic_DNA"/>
</dbReference>
<dbReference type="Proteomes" id="UP000027265">
    <property type="component" value="Unassembled WGS sequence"/>
</dbReference>
<dbReference type="STRING" id="933084.A0A067P3R8"/>
<dbReference type="InterPro" id="IPR023210">
    <property type="entry name" value="NADP_OxRdtase_dom"/>
</dbReference>
<dbReference type="PANTHER" id="PTHR43827">
    <property type="entry name" value="2,5-DIKETO-D-GLUCONIC ACID REDUCTASE"/>
    <property type="match status" value="1"/>
</dbReference>
<dbReference type="InterPro" id="IPR020471">
    <property type="entry name" value="AKR"/>
</dbReference>
<dbReference type="PROSITE" id="PS00062">
    <property type="entry name" value="ALDOKETO_REDUCTASE_2"/>
    <property type="match status" value="1"/>
</dbReference>
<dbReference type="PANTHER" id="PTHR43827:SF3">
    <property type="entry name" value="NADP-DEPENDENT OXIDOREDUCTASE DOMAIN-CONTAINING PROTEIN"/>
    <property type="match status" value="1"/>
</dbReference>
<feature type="active site" description="Proton donor" evidence="4">
    <location>
        <position position="57"/>
    </location>
</feature>
<keyword evidence="9" id="KW-1185">Reference proteome</keyword>
<dbReference type="PROSITE" id="PS00798">
    <property type="entry name" value="ALDOKETO_REDUCTASE_1"/>
    <property type="match status" value="1"/>
</dbReference>
<dbReference type="SUPFAM" id="SSF51430">
    <property type="entry name" value="NAD(P)-linked oxidoreductase"/>
    <property type="match status" value="1"/>
</dbReference>
<dbReference type="PRINTS" id="PR00069">
    <property type="entry name" value="ALDKETRDTASE"/>
</dbReference>
<evidence type="ECO:0000256" key="3">
    <source>
        <dbReference type="ARBA" id="ARBA00023002"/>
    </source>
</evidence>
<name>A0A067P3R8_9AGAM</name>
<evidence type="ECO:0000256" key="6">
    <source>
        <dbReference type="PIRSR" id="PIRSR000097-3"/>
    </source>
</evidence>
<reference evidence="9" key="1">
    <citation type="journal article" date="2014" name="Proc. Natl. Acad. Sci. U.S.A.">
        <title>Extensive sampling of basidiomycete genomes demonstrates inadequacy of the white-rot/brown-rot paradigm for wood decay fungi.</title>
        <authorList>
            <person name="Riley R."/>
            <person name="Salamov A.A."/>
            <person name="Brown D.W."/>
            <person name="Nagy L.G."/>
            <person name="Floudas D."/>
            <person name="Held B.W."/>
            <person name="Levasseur A."/>
            <person name="Lombard V."/>
            <person name="Morin E."/>
            <person name="Otillar R."/>
            <person name="Lindquist E.A."/>
            <person name="Sun H."/>
            <person name="LaButti K.M."/>
            <person name="Schmutz J."/>
            <person name="Jabbour D."/>
            <person name="Luo H."/>
            <person name="Baker S.E."/>
            <person name="Pisabarro A.G."/>
            <person name="Walton J.D."/>
            <person name="Blanchette R.A."/>
            <person name="Henrissat B."/>
            <person name="Martin F."/>
            <person name="Cullen D."/>
            <person name="Hibbett D.S."/>
            <person name="Grigoriev I.V."/>
        </authorList>
    </citation>
    <scope>NUCLEOTIDE SEQUENCE [LARGE SCALE GENOMIC DNA]</scope>
    <source>
        <strain evidence="9">MUCL 33604</strain>
    </source>
</reference>